<keyword evidence="3" id="KW-1185">Reference proteome</keyword>
<accession>A0A921NUH4</accession>
<proteinExistence type="predicted"/>
<sequence>MRASPAQGAAPCRRHDCLHILAACRVVWPAGGAVTVSTARPLDRPAGGVSSDGVRAMPRIICSINATLSGTCHHGDVVADADHHRYAAALARSAAALLLGRATYELFAAFWPRALHRRDLPAEVLELARVLDANPRIVVSGREPAPAWPGTTRVAGLEALRATLAGIGGSVVLFGSPGLAASLAAAGMLDEVHILLQPLFATRGPRLPPLRAGQAFRTVSAERFGSGVVLLRCRPAG</sequence>
<comment type="caution">
    <text evidence="2">The sequence shown here is derived from an EMBL/GenBank/DDBJ whole genome shotgun (WGS) entry which is preliminary data.</text>
</comment>
<gene>
    <name evidence="2" type="ORF">CR938_04875</name>
</gene>
<organism evidence="2 3">
    <name type="scientific">Pseudoxanthomonas taiwanensis</name>
    <dbReference type="NCBI Taxonomy" id="176598"/>
    <lineage>
        <taxon>Bacteria</taxon>
        <taxon>Pseudomonadati</taxon>
        <taxon>Pseudomonadota</taxon>
        <taxon>Gammaproteobacteria</taxon>
        <taxon>Lysobacterales</taxon>
        <taxon>Lysobacteraceae</taxon>
        <taxon>Pseudoxanthomonas</taxon>
    </lineage>
</organism>
<dbReference type="AlphaFoldDB" id="A0A921NUH4"/>
<protein>
    <recommendedName>
        <fullName evidence="1">Bacterial bifunctional deaminase-reductase C-terminal domain-containing protein</fullName>
    </recommendedName>
</protein>
<name>A0A921NUH4_9GAMM</name>
<reference evidence="2" key="1">
    <citation type="submission" date="2017-10" db="EMBL/GenBank/DDBJ databases">
        <title>Whole genome sequencing of members of genus Pseudoxanthomonas.</title>
        <authorList>
            <person name="Kumar S."/>
            <person name="Bansal K."/>
            <person name="Kaur A."/>
            <person name="Patil P."/>
            <person name="Sharma S."/>
            <person name="Patil P.B."/>
        </authorList>
    </citation>
    <scope>NUCLEOTIDE SEQUENCE</scope>
    <source>
        <strain evidence="2">DSM 22914</strain>
    </source>
</reference>
<evidence type="ECO:0000313" key="2">
    <source>
        <dbReference type="EMBL" id="KAF1689734.1"/>
    </source>
</evidence>
<dbReference type="EMBL" id="PDWK01000016">
    <property type="protein sequence ID" value="KAF1689734.1"/>
    <property type="molecule type" value="Genomic_DNA"/>
</dbReference>
<evidence type="ECO:0000259" key="1">
    <source>
        <dbReference type="Pfam" id="PF01872"/>
    </source>
</evidence>
<dbReference type="Gene3D" id="3.40.430.10">
    <property type="entry name" value="Dihydrofolate Reductase, subunit A"/>
    <property type="match status" value="1"/>
</dbReference>
<feature type="domain" description="Bacterial bifunctional deaminase-reductase C-terminal" evidence="1">
    <location>
        <begin position="76"/>
        <end position="230"/>
    </location>
</feature>
<evidence type="ECO:0000313" key="3">
    <source>
        <dbReference type="Proteomes" id="UP000717981"/>
    </source>
</evidence>
<dbReference type="SUPFAM" id="SSF53597">
    <property type="entry name" value="Dihydrofolate reductase-like"/>
    <property type="match status" value="1"/>
</dbReference>
<dbReference type="Proteomes" id="UP000717981">
    <property type="component" value="Unassembled WGS sequence"/>
</dbReference>
<dbReference type="InterPro" id="IPR024072">
    <property type="entry name" value="DHFR-like_dom_sf"/>
</dbReference>
<dbReference type="Pfam" id="PF01872">
    <property type="entry name" value="RibD_C"/>
    <property type="match status" value="1"/>
</dbReference>
<dbReference type="GO" id="GO:0008703">
    <property type="term" value="F:5-amino-6-(5-phosphoribosylamino)uracil reductase activity"/>
    <property type="evidence" value="ECO:0007669"/>
    <property type="project" value="InterPro"/>
</dbReference>
<dbReference type="InterPro" id="IPR002734">
    <property type="entry name" value="RibDG_C"/>
</dbReference>
<dbReference type="GO" id="GO:0009231">
    <property type="term" value="P:riboflavin biosynthetic process"/>
    <property type="evidence" value="ECO:0007669"/>
    <property type="project" value="InterPro"/>
</dbReference>